<dbReference type="AlphaFoldDB" id="A0A6N7X395"/>
<dbReference type="Pfam" id="PF04545">
    <property type="entry name" value="Sigma70_r4"/>
    <property type="match status" value="1"/>
</dbReference>
<feature type="coiled-coil region" evidence="1">
    <location>
        <begin position="72"/>
        <end position="99"/>
    </location>
</feature>
<dbReference type="InterPro" id="IPR013324">
    <property type="entry name" value="RNA_pol_sigma_r3/r4-like"/>
</dbReference>
<evidence type="ECO:0000313" key="3">
    <source>
        <dbReference type="EMBL" id="MST62561.1"/>
    </source>
</evidence>
<dbReference type="InterPro" id="IPR007630">
    <property type="entry name" value="RNA_pol_sigma70_r4"/>
</dbReference>
<sequence>MDKDKREYFIYVRGKAVLVSEEVYKAYWKITEHEKYLQRKDWKYGVIPFSALDYDGHFVDNIIDERIDLEKIVEVKMQIEELNKALATLTKEERELMEAIFYKEESLRSIGEKEKVTHQAIGKRRDRILEKLRKILEDKF</sequence>
<dbReference type="RefSeq" id="WP_154537950.1">
    <property type="nucleotide sequence ID" value="NZ_JAXFFP010000009.1"/>
</dbReference>
<dbReference type="GO" id="GO:0006352">
    <property type="term" value="P:DNA-templated transcription initiation"/>
    <property type="evidence" value="ECO:0007669"/>
    <property type="project" value="InterPro"/>
</dbReference>
<comment type="caution">
    <text evidence="3">The sequence shown here is derived from an EMBL/GenBank/DDBJ whole genome shotgun (WGS) entry which is preliminary data.</text>
</comment>
<evidence type="ECO:0000313" key="4">
    <source>
        <dbReference type="Proteomes" id="UP000440713"/>
    </source>
</evidence>
<feature type="domain" description="RNA polymerase sigma-70 region 4" evidence="2">
    <location>
        <begin position="85"/>
        <end position="134"/>
    </location>
</feature>
<accession>A0A6N7X395</accession>
<protein>
    <submittedName>
        <fullName evidence="3">Sigma-70 family RNA polymerase sigma factor</fullName>
    </submittedName>
</protein>
<reference evidence="3 4" key="1">
    <citation type="submission" date="2019-08" db="EMBL/GenBank/DDBJ databases">
        <title>In-depth cultivation of the pig gut microbiome towards novel bacterial diversity and tailored functional studies.</title>
        <authorList>
            <person name="Wylensek D."/>
            <person name="Hitch T.C.A."/>
            <person name="Clavel T."/>
        </authorList>
    </citation>
    <scope>NUCLEOTIDE SEQUENCE [LARGE SCALE GENOMIC DNA]</scope>
    <source>
        <strain evidence="3 4">WCA-SAB-591-4A-A</strain>
    </source>
</reference>
<dbReference type="EMBL" id="VUNE01000003">
    <property type="protein sequence ID" value="MST62561.1"/>
    <property type="molecule type" value="Genomic_DNA"/>
</dbReference>
<name>A0A6N7X395_9FIRM</name>
<dbReference type="SUPFAM" id="SSF88659">
    <property type="entry name" value="Sigma3 and sigma4 domains of RNA polymerase sigma factors"/>
    <property type="match status" value="1"/>
</dbReference>
<keyword evidence="4" id="KW-1185">Reference proteome</keyword>
<dbReference type="GO" id="GO:0003700">
    <property type="term" value="F:DNA-binding transcription factor activity"/>
    <property type="evidence" value="ECO:0007669"/>
    <property type="project" value="InterPro"/>
</dbReference>
<dbReference type="Proteomes" id="UP000440713">
    <property type="component" value="Unassembled WGS sequence"/>
</dbReference>
<evidence type="ECO:0000259" key="2">
    <source>
        <dbReference type="Pfam" id="PF04545"/>
    </source>
</evidence>
<proteinExistence type="predicted"/>
<dbReference type="Gene3D" id="1.20.140.160">
    <property type="match status" value="1"/>
</dbReference>
<keyword evidence="1" id="KW-0175">Coiled coil</keyword>
<organism evidence="3 4">
    <name type="scientific">Peptostreptococcus porci</name>
    <dbReference type="NCBI Taxonomy" id="2652282"/>
    <lineage>
        <taxon>Bacteria</taxon>
        <taxon>Bacillati</taxon>
        <taxon>Bacillota</taxon>
        <taxon>Clostridia</taxon>
        <taxon>Peptostreptococcales</taxon>
        <taxon>Peptostreptococcaceae</taxon>
        <taxon>Peptostreptococcus</taxon>
    </lineage>
</organism>
<gene>
    <name evidence="3" type="ORF">FYJ71_06235</name>
</gene>
<evidence type="ECO:0000256" key="1">
    <source>
        <dbReference type="SAM" id="Coils"/>
    </source>
</evidence>